<evidence type="ECO:0000313" key="2">
    <source>
        <dbReference type="EMBL" id="KAG7094688.1"/>
    </source>
</evidence>
<dbReference type="EMBL" id="CM032183">
    <property type="protein sequence ID" value="KAG7094688.1"/>
    <property type="molecule type" value="Genomic_DNA"/>
</dbReference>
<proteinExistence type="predicted"/>
<dbReference type="AlphaFoldDB" id="A0A9P7S3U4"/>
<reference evidence="2" key="1">
    <citation type="journal article" date="2021" name="Genome Biol. Evol.">
        <title>The assembled and annotated genome of the fairy-ring fungus Marasmius oreades.</title>
        <authorList>
            <person name="Hiltunen M."/>
            <person name="Ament-Velasquez S.L."/>
            <person name="Johannesson H."/>
        </authorList>
    </citation>
    <scope>NUCLEOTIDE SEQUENCE</scope>
    <source>
        <strain evidence="2">03SP1</strain>
    </source>
</reference>
<organism evidence="2 3">
    <name type="scientific">Marasmius oreades</name>
    <name type="common">fairy-ring Marasmius</name>
    <dbReference type="NCBI Taxonomy" id="181124"/>
    <lineage>
        <taxon>Eukaryota</taxon>
        <taxon>Fungi</taxon>
        <taxon>Dikarya</taxon>
        <taxon>Basidiomycota</taxon>
        <taxon>Agaricomycotina</taxon>
        <taxon>Agaricomycetes</taxon>
        <taxon>Agaricomycetidae</taxon>
        <taxon>Agaricales</taxon>
        <taxon>Marasmiineae</taxon>
        <taxon>Marasmiaceae</taxon>
        <taxon>Marasmius</taxon>
    </lineage>
</organism>
<dbReference type="OrthoDB" id="3064992at2759"/>
<dbReference type="KEGG" id="more:E1B28_005507"/>
<dbReference type="Proteomes" id="UP001049176">
    <property type="component" value="Chromosome 3"/>
</dbReference>
<evidence type="ECO:0000256" key="1">
    <source>
        <dbReference type="SAM" id="MobiDB-lite"/>
    </source>
</evidence>
<feature type="region of interest" description="Disordered" evidence="1">
    <location>
        <begin position="69"/>
        <end position="92"/>
    </location>
</feature>
<feature type="compositionally biased region" description="Polar residues" evidence="1">
    <location>
        <begin position="69"/>
        <end position="82"/>
    </location>
</feature>
<keyword evidence="3" id="KW-1185">Reference proteome</keyword>
<sequence length="109" mass="12581">MLSSRRKIWDDIFEKLAKVDEENRKNNTPTMHAEDAKPFSLTILEDGPLTNTEGENDITVFPPSYQRVQWTDGQQLSATRPSPSRRDDRVVWSADIPVHDPYKLGDRQL</sequence>
<comment type="caution">
    <text evidence="2">The sequence shown here is derived from an EMBL/GenBank/DDBJ whole genome shotgun (WGS) entry which is preliminary data.</text>
</comment>
<accession>A0A9P7S3U4</accession>
<evidence type="ECO:0000313" key="3">
    <source>
        <dbReference type="Proteomes" id="UP001049176"/>
    </source>
</evidence>
<dbReference type="GeneID" id="66074583"/>
<dbReference type="RefSeq" id="XP_043011158.1">
    <property type="nucleotide sequence ID" value="XM_043150074.1"/>
</dbReference>
<name>A0A9P7S3U4_9AGAR</name>
<gene>
    <name evidence="2" type="ORF">E1B28_005507</name>
</gene>
<protein>
    <submittedName>
        <fullName evidence="2">Uncharacterized protein</fullName>
    </submittedName>
</protein>